<dbReference type="SUPFAM" id="SSF51126">
    <property type="entry name" value="Pectin lyase-like"/>
    <property type="match status" value="1"/>
</dbReference>
<dbReference type="Proteomes" id="UP000257004">
    <property type="component" value="Unassembled WGS sequence"/>
</dbReference>
<evidence type="ECO:0008006" key="12">
    <source>
        <dbReference type="Google" id="ProtNLM"/>
    </source>
</evidence>
<proteinExistence type="predicted"/>
<organism evidence="10 11">
    <name type="scientific">Flavobacterium cutihirudinis</name>
    <dbReference type="NCBI Taxonomy" id="1265740"/>
    <lineage>
        <taxon>Bacteria</taxon>
        <taxon>Pseudomonadati</taxon>
        <taxon>Bacteroidota</taxon>
        <taxon>Flavobacteriia</taxon>
        <taxon>Flavobacteriales</taxon>
        <taxon>Flavobacteriaceae</taxon>
        <taxon>Flavobacterium</taxon>
    </lineage>
</organism>
<dbReference type="InterPro" id="IPR011050">
    <property type="entry name" value="Pectin_lyase_fold/virulence"/>
</dbReference>
<keyword evidence="11" id="KW-1185">Reference proteome</keyword>
<evidence type="ECO:0000259" key="8">
    <source>
        <dbReference type="Pfam" id="PF23763"/>
    </source>
</evidence>
<feature type="chain" id="PRO_5017716374" description="Parallel beta helix pectate lyase-like protein" evidence="7">
    <location>
        <begin position="22"/>
        <end position="619"/>
    </location>
</feature>
<comment type="catalytic activity">
    <reaction evidence="2">
        <text>Hydrolysis of terminal, non-reducing branched (1-&gt;3)-alpha-D-galactosidic residues, producing free D-galactose.</text>
        <dbReference type="EC" id="3.2.1.n1"/>
    </reaction>
</comment>
<dbReference type="SMART" id="SM00710">
    <property type="entry name" value="PbH1"/>
    <property type="match status" value="6"/>
</dbReference>
<feature type="signal peptide" evidence="7">
    <location>
        <begin position="1"/>
        <end position="21"/>
    </location>
</feature>
<dbReference type="Gene3D" id="2.160.20.10">
    <property type="entry name" value="Single-stranded right-handed beta-helix, Pectin lyase-like"/>
    <property type="match status" value="2"/>
</dbReference>
<reference evidence="10 11" key="1">
    <citation type="submission" date="2018-07" db="EMBL/GenBank/DDBJ databases">
        <title>Genomic Encyclopedia of Archaeal and Bacterial Type Strains, Phase II (KMG-II): from individual species to whole genera.</title>
        <authorList>
            <person name="Goeker M."/>
        </authorList>
    </citation>
    <scope>NUCLEOTIDE SEQUENCE [LARGE SCALE GENOMIC DNA]</scope>
    <source>
        <strain evidence="10 11">DSM 25795</strain>
    </source>
</reference>
<comment type="catalytic activity">
    <reaction evidence="1">
        <text>Hydrolysis of terminal, non-reducing alpha-D-galactose residues in alpha-D-galactosides, including galactose oligosaccharides, galactomannans and galactolipids.</text>
        <dbReference type="EC" id="3.2.1.22"/>
    </reaction>
</comment>
<evidence type="ECO:0000259" key="9">
    <source>
        <dbReference type="Pfam" id="PF23764"/>
    </source>
</evidence>
<dbReference type="OrthoDB" id="9807299at2"/>
<keyword evidence="5" id="KW-0378">Hydrolase</keyword>
<dbReference type="RefSeq" id="WP_115886496.1">
    <property type="nucleotide sequence ID" value="NZ_QRDQ01000007.1"/>
</dbReference>
<dbReference type="Pfam" id="PF23763">
    <property type="entry name" value="Beta-barrel_GLAA-B_I"/>
    <property type="match status" value="1"/>
</dbReference>
<protein>
    <recommendedName>
        <fullName evidence="12">Parallel beta helix pectate lyase-like protein</fullName>
    </recommendedName>
</protein>
<dbReference type="Pfam" id="PF23764">
    <property type="entry name" value="Beta-barrel_GLAA-B_II"/>
    <property type="match status" value="1"/>
</dbReference>
<dbReference type="GO" id="GO:0004557">
    <property type="term" value="F:alpha-galactosidase activity"/>
    <property type="evidence" value="ECO:0007669"/>
    <property type="project" value="UniProtKB-EC"/>
</dbReference>
<gene>
    <name evidence="10" type="ORF">BD847_0314</name>
</gene>
<comment type="caution">
    <text evidence="10">The sequence shown here is derived from an EMBL/GenBank/DDBJ whole genome shotgun (WGS) entry which is preliminary data.</text>
</comment>
<dbReference type="InterPro" id="IPR056441">
    <property type="entry name" value="Beta-barrel_GLAA-B_II"/>
</dbReference>
<evidence type="ECO:0000256" key="6">
    <source>
        <dbReference type="ARBA" id="ARBA00023295"/>
    </source>
</evidence>
<dbReference type="InterPro" id="IPR012334">
    <property type="entry name" value="Pectin_lyas_fold"/>
</dbReference>
<accession>A0A3D9FZJ8</accession>
<evidence type="ECO:0000256" key="1">
    <source>
        <dbReference type="ARBA" id="ARBA00001255"/>
    </source>
</evidence>
<keyword evidence="4" id="KW-0677">Repeat</keyword>
<dbReference type="EMBL" id="QRDQ01000007">
    <property type="protein sequence ID" value="RED26396.1"/>
    <property type="molecule type" value="Genomic_DNA"/>
</dbReference>
<dbReference type="InterPro" id="IPR006626">
    <property type="entry name" value="PbH1"/>
</dbReference>
<evidence type="ECO:0000256" key="2">
    <source>
        <dbReference type="ARBA" id="ARBA00001271"/>
    </source>
</evidence>
<evidence type="ECO:0000313" key="11">
    <source>
        <dbReference type="Proteomes" id="UP000257004"/>
    </source>
</evidence>
<evidence type="ECO:0000256" key="4">
    <source>
        <dbReference type="ARBA" id="ARBA00022737"/>
    </source>
</evidence>
<dbReference type="AlphaFoldDB" id="A0A3D9FZJ8"/>
<keyword evidence="3 7" id="KW-0732">Signal</keyword>
<name>A0A3D9FZJ8_9FLAO</name>
<feature type="domain" description="GLAA-B beta-barrel" evidence="8">
    <location>
        <begin position="142"/>
        <end position="243"/>
    </location>
</feature>
<evidence type="ECO:0000256" key="7">
    <source>
        <dbReference type="SAM" id="SignalP"/>
    </source>
</evidence>
<evidence type="ECO:0000313" key="10">
    <source>
        <dbReference type="EMBL" id="RED26396.1"/>
    </source>
</evidence>
<keyword evidence="6" id="KW-0326">Glycosidase</keyword>
<feature type="domain" description="GLAA-B beta-barrel" evidence="9">
    <location>
        <begin position="352"/>
        <end position="414"/>
    </location>
</feature>
<evidence type="ECO:0000256" key="5">
    <source>
        <dbReference type="ARBA" id="ARBA00022801"/>
    </source>
</evidence>
<sequence>MKKIFLTSILLSFLTICTAQNKVKKINVKDYGILANTKENLTAKVNQLIEGLGNESVQITFPKGRYDFFPDANYYRTYYESNTYDADTRKLAILIKNKKNITIDAQQSDFVYHGHIQPFTLDNAENITIKNINIDWDVPLTSESEIIEADENHILMKIDITQSPYKIHEKGLTFVGEGAKENWALSEGSWLIEFDKNHIIPANTGDNGCVKGDLKNVIYSEIKPGLVLMKGKFTKTPAVGNFLILRHGTRDHAGMFLFHSKNTKLENINVYHTSGLGILSQYCENIEMRKVNMIPNPKKNRYLSGHDDGLHFMGCKGEIIIDNCDAQGLMDDPINIHGTYVPVMEKIDDYALKCNFGQNMSHGLLWAVVGDKVGFIQKKEMNTMSYGIVSSFEPLDVDHFIIRFKEKIPTDIDANFVLENLSWTPNATITNCFVGSNRARGYLISTPGKVVIANNVFETSGSAILIAGDANYWYESGAVKDITIKNNEFRFPCNSSYYQFCEAIISIYPEIPAPNAMQPFHKNIKIENNSFNPSDYPILYAVSVDGLSFKNNTIKRSFAFTPWYPEKYNFRIEACKNVEISGNKIGKDVLGKNILLKGMQPTELNLKNTELSVEIAKPN</sequence>
<dbReference type="InterPro" id="IPR057275">
    <property type="entry name" value="Beta-barrel_GLAA-B_I"/>
</dbReference>
<evidence type="ECO:0000256" key="3">
    <source>
        <dbReference type="ARBA" id="ARBA00022729"/>
    </source>
</evidence>